<keyword evidence="2" id="KW-1185">Reference proteome</keyword>
<proteinExistence type="predicted"/>
<dbReference type="EMBL" id="JAUSVL010000001">
    <property type="protein sequence ID" value="MDQ0290902.1"/>
    <property type="molecule type" value="Genomic_DNA"/>
</dbReference>
<organism evidence="1 2">
    <name type="scientific">Oligosphaera ethanolica</name>
    <dbReference type="NCBI Taxonomy" id="760260"/>
    <lineage>
        <taxon>Bacteria</taxon>
        <taxon>Pseudomonadati</taxon>
        <taxon>Lentisphaerota</taxon>
        <taxon>Oligosphaeria</taxon>
        <taxon>Oligosphaerales</taxon>
        <taxon>Oligosphaeraceae</taxon>
        <taxon>Oligosphaera</taxon>
    </lineage>
</organism>
<gene>
    <name evidence="1" type="ORF">J3R75_003009</name>
</gene>
<evidence type="ECO:0000313" key="1">
    <source>
        <dbReference type="EMBL" id="MDQ0290902.1"/>
    </source>
</evidence>
<evidence type="ECO:0000313" key="2">
    <source>
        <dbReference type="Proteomes" id="UP001238163"/>
    </source>
</evidence>
<accession>A0AAE3VHT5</accession>
<protein>
    <submittedName>
        <fullName evidence="1">Uncharacterized protein</fullName>
    </submittedName>
</protein>
<dbReference type="AlphaFoldDB" id="A0AAE3VHT5"/>
<dbReference type="RefSeq" id="WP_307262936.1">
    <property type="nucleotide sequence ID" value="NZ_JAUSVL010000001.1"/>
</dbReference>
<dbReference type="Proteomes" id="UP001238163">
    <property type="component" value="Unassembled WGS sequence"/>
</dbReference>
<reference evidence="1" key="1">
    <citation type="submission" date="2023-07" db="EMBL/GenBank/DDBJ databases">
        <title>Genomic Encyclopedia of Type Strains, Phase IV (KMG-IV): sequencing the most valuable type-strain genomes for metagenomic binning, comparative biology and taxonomic classification.</title>
        <authorList>
            <person name="Goeker M."/>
        </authorList>
    </citation>
    <scope>NUCLEOTIDE SEQUENCE</scope>
    <source>
        <strain evidence="1">DSM 24202</strain>
    </source>
</reference>
<name>A0AAE3VHT5_9BACT</name>
<sequence>MRAFLTALLVAAACSADIQFGNDAYSLSLRESDGAILTIVDKIDNTTATGGNSLWQLSFENDTLDTRAFMAAPWNGKMQSRWNDSKDRLTLQYQSEAIALNIHFAFAAKHFDVSAEVVRNDRPILRITVPAQINFPTRDMVKVVFPERGAEGMGYAFLPAFYGDHRKGDNQTFIPAGSGTKGYEQLFGGPLNQLDDNLPMAPLSITEEGRKWYSEDAIANLAGKKMTVNRASAPGQYTLSLLENADGPALCANDFGGKGLLFRIGAKNAEGNDQGRGLFTTIMTATMQGYVSQHPDALRGKKVAIIALRNGPPKGGWTPVAVDEWQQAIANSSFWRLAGAELAIIENATQMRAAMAGNDFAMILNPYGEWFPSHSAEELMADLDRLRDYVRRGGLWWEAGGYSFYYFLEPKPYLSFSVQYPSAVADFVFVDYRRSGIALFGIQPMMRKPWDRERVAVPCSLRTGGDPAGAALSHGWNDAIEPGMAWQSPIYRCQFGFATPQPALDEYARVNEIAGSLEAKVRNPEQLEKLKNAVLVRMGGATADIQIQTMADIPAPNIIHFTEYLHGGFDKQYPDHLPPKAWWGSPKDLTRFYRAGHELGHLMMPYTNTSWWCIDPKGPTFEREGEAPLAFNREGKLSREQYASNAGYGVCFWHPAVQAIHREVRHDMSVTYPSDIILQDQVGARSWRWNYHALEPRKASAMDGMHSLSMEDAEHVPLATEDGHDRVVNFETMLCGCAWGTIPARGKYRTRHAKFRFPQDEWQFFPTLSYLSHHQCLFTTHDLGHFIDDPDQLSYALAFGYSMSYRWSLGFEKNPARKRWLHWLDAIQKTVAADYAGKKLLDFSYPRFQLGLDRPHQVTCTRFAGDIVVIANLEDAPCELTPILAAIPLPDNEKRWLEKHTLPPYGFYVSSPRAKAASLQTNDGSQYVGFALAFKNQRLNGAILGRDRDSLAAALPVAWTTGVDELLNEDDRRDKLAVRNDSSATTLAWQAEDLPSLATLPKIAPAKNAATPRRVALLALDGVGNDDFRSTLARWQDELPAQFAKSGLEVSAIRTIADLLAALQAPAEQRPFAIINTSGEFFFGKADMPYSAMLDLMRNYVQTGGIWWQAGGGYPLYHFTAQQSDGSWQTNAIHSSGANSLGFTCAMLPVSDLPQPLALTDAGKQWLDPERAAIITAENAGVQRPILGNDSPLVLVKALLGEEGYLEAVRCGGTGFFFHLGGFKPPWGSAINSVGATIEYLYLNPWPEPAVSKAIKIWRVAP</sequence>
<comment type="caution">
    <text evidence="1">The sequence shown here is derived from an EMBL/GenBank/DDBJ whole genome shotgun (WGS) entry which is preliminary data.</text>
</comment>